<dbReference type="PANTHER" id="PTHR23517">
    <property type="entry name" value="RESISTANCE PROTEIN MDTM, PUTATIVE-RELATED-RELATED"/>
    <property type="match status" value="1"/>
</dbReference>
<evidence type="ECO:0000256" key="2">
    <source>
        <dbReference type="ARBA" id="ARBA00022448"/>
    </source>
</evidence>
<dbReference type="Gene3D" id="1.20.1250.20">
    <property type="entry name" value="MFS general substrate transporter like domains"/>
    <property type="match status" value="1"/>
</dbReference>
<evidence type="ECO:0000256" key="3">
    <source>
        <dbReference type="ARBA" id="ARBA00022475"/>
    </source>
</evidence>
<dbReference type="InterPro" id="IPR050171">
    <property type="entry name" value="MFS_Transporters"/>
</dbReference>
<gene>
    <name evidence="10" type="ORF">AB1Y20_003225</name>
</gene>
<keyword evidence="2" id="KW-0813">Transport</keyword>
<evidence type="ECO:0000256" key="7">
    <source>
        <dbReference type="SAM" id="MobiDB-lite"/>
    </source>
</evidence>
<feature type="compositionally biased region" description="Low complexity" evidence="7">
    <location>
        <begin position="245"/>
        <end position="255"/>
    </location>
</feature>
<evidence type="ECO:0000259" key="9">
    <source>
        <dbReference type="PROSITE" id="PS50850"/>
    </source>
</evidence>
<feature type="transmembrane region" description="Helical" evidence="8">
    <location>
        <begin position="367"/>
        <end position="390"/>
    </location>
</feature>
<feature type="transmembrane region" description="Helical" evidence="8">
    <location>
        <begin position="332"/>
        <end position="355"/>
    </location>
</feature>
<evidence type="ECO:0000313" key="10">
    <source>
        <dbReference type="EMBL" id="KAL1518955.1"/>
    </source>
</evidence>
<feature type="region of interest" description="Disordered" evidence="7">
    <location>
        <begin position="236"/>
        <end position="255"/>
    </location>
</feature>
<keyword evidence="11" id="KW-1185">Reference proteome</keyword>
<dbReference type="Proteomes" id="UP001515480">
    <property type="component" value="Unassembled WGS sequence"/>
</dbReference>
<feature type="transmembrane region" description="Helical" evidence="8">
    <location>
        <begin position="302"/>
        <end position="320"/>
    </location>
</feature>
<dbReference type="PRINTS" id="PR01035">
    <property type="entry name" value="TCRTETA"/>
</dbReference>
<evidence type="ECO:0000256" key="4">
    <source>
        <dbReference type="ARBA" id="ARBA00022692"/>
    </source>
</evidence>
<dbReference type="AlphaFoldDB" id="A0AB34JA77"/>
<protein>
    <recommendedName>
        <fullName evidence="9">Major facilitator superfamily (MFS) profile domain-containing protein</fullName>
    </recommendedName>
</protein>
<dbReference type="InterPro" id="IPR011701">
    <property type="entry name" value="MFS"/>
</dbReference>
<proteinExistence type="predicted"/>
<dbReference type="InterPro" id="IPR036259">
    <property type="entry name" value="MFS_trans_sf"/>
</dbReference>
<sequence>MSCRLSRPAGRFPPHLCALLRPISLCRRALPAPPRSERLSSSPSPPADYSPWDDPRVVAVCASTAALMLGHGVASPLLPLLASELGASASSVGLALSAFGAARLLLNVPVGLAADRLHDGTRPLLVGGGLVTGLGTAACGVATDTSELLAARLVAGAGNACYLGAAQIHLSGELSTPATRARVLGANYSCLLLGVSAGPVLGGLLADCTGSLRAPWVCVAVLNLIAAAHAALQLPRRSGGGGAARQGRGAAPPAGSWKEIISTRFVVAGIAHASTFALRQGGRNLLLALVAVDIFNYSPRDLGFLFGAMALVDLAAVGSSSSRADAVKDRRLVIVPAVIGASAGCAWVGAVAALAQGGDWPVGSLHSFFLGGVAVWSLSTASLGPALPAYVADLCPSAQRGLATALFRSCGDVGFVVTPVALGYLSDASSTPIAMATLSVAAASTGCLFAAFGTPVTPHASASTRPR</sequence>
<evidence type="ECO:0000313" key="11">
    <source>
        <dbReference type="Proteomes" id="UP001515480"/>
    </source>
</evidence>
<dbReference type="EMBL" id="JBGBPQ010000010">
    <property type="protein sequence ID" value="KAL1518955.1"/>
    <property type="molecule type" value="Genomic_DNA"/>
</dbReference>
<evidence type="ECO:0000256" key="8">
    <source>
        <dbReference type="SAM" id="Phobius"/>
    </source>
</evidence>
<evidence type="ECO:0000256" key="5">
    <source>
        <dbReference type="ARBA" id="ARBA00022989"/>
    </source>
</evidence>
<feature type="domain" description="Major facilitator superfamily (MFS) profile" evidence="9">
    <location>
        <begin position="56"/>
        <end position="458"/>
    </location>
</feature>
<keyword evidence="3" id="KW-1003">Cell membrane</keyword>
<keyword evidence="6 8" id="KW-0472">Membrane</keyword>
<dbReference type="PROSITE" id="PS50850">
    <property type="entry name" value="MFS"/>
    <property type="match status" value="1"/>
</dbReference>
<organism evidence="10 11">
    <name type="scientific">Prymnesium parvum</name>
    <name type="common">Toxic golden alga</name>
    <dbReference type="NCBI Taxonomy" id="97485"/>
    <lineage>
        <taxon>Eukaryota</taxon>
        <taxon>Haptista</taxon>
        <taxon>Haptophyta</taxon>
        <taxon>Prymnesiophyceae</taxon>
        <taxon>Prymnesiales</taxon>
        <taxon>Prymnesiaceae</taxon>
        <taxon>Prymnesium</taxon>
    </lineage>
</organism>
<dbReference type="GO" id="GO:0022857">
    <property type="term" value="F:transmembrane transporter activity"/>
    <property type="evidence" value="ECO:0007669"/>
    <property type="project" value="InterPro"/>
</dbReference>
<feature type="transmembrane region" description="Helical" evidence="8">
    <location>
        <begin position="402"/>
        <end position="425"/>
    </location>
</feature>
<evidence type="ECO:0000256" key="6">
    <source>
        <dbReference type="ARBA" id="ARBA00023136"/>
    </source>
</evidence>
<dbReference type="CDD" id="cd17325">
    <property type="entry name" value="MFS_MdtG_SLC18_like"/>
    <property type="match status" value="1"/>
</dbReference>
<feature type="transmembrane region" description="Helical" evidence="8">
    <location>
        <begin position="431"/>
        <end position="452"/>
    </location>
</feature>
<keyword evidence="5 8" id="KW-1133">Transmembrane helix</keyword>
<comment type="caution">
    <text evidence="10">The sequence shown here is derived from an EMBL/GenBank/DDBJ whole genome shotgun (WGS) entry which is preliminary data.</text>
</comment>
<accession>A0AB34JA77</accession>
<keyword evidence="4 8" id="KW-0812">Transmembrane</keyword>
<dbReference type="SUPFAM" id="SSF103473">
    <property type="entry name" value="MFS general substrate transporter"/>
    <property type="match status" value="1"/>
</dbReference>
<name>A0AB34JA77_PRYPA</name>
<dbReference type="GO" id="GO:0005886">
    <property type="term" value="C:plasma membrane"/>
    <property type="evidence" value="ECO:0007669"/>
    <property type="project" value="UniProtKB-SubCell"/>
</dbReference>
<dbReference type="InterPro" id="IPR020846">
    <property type="entry name" value="MFS_dom"/>
</dbReference>
<evidence type="ECO:0000256" key="1">
    <source>
        <dbReference type="ARBA" id="ARBA00004651"/>
    </source>
</evidence>
<dbReference type="Pfam" id="PF07690">
    <property type="entry name" value="MFS_1"/>
    <property type="match status" value="1"/>
</dbReference>
<dbReference type="InterPro" id="IPR001958">
    <property type="entry name" value="Tet-R_TetA/multi-R_MdtG-like"/>
</dbReference>
<reference evidence="10 11" key="1">
    <citation type="journal article" date="2024" name="Science">
        <title>Giant polyketide synthase enzymes in the biosynthesis of giant marine polyether toxins.</title>
        <authorList>
            <person name="Fallon T.R."/>
            <person name="Shende V.V."/>
            <person name="Wierzbicki I.H."/>
            <person name="Pendleton A.L."/>
            <person name="Watervoot N.F."/>
            <person name="Auber R.P."/>
            <person name="Gonzalez D.J."/>
            <person name="Wisecaver J.H."/>
            <person name="Moore B.S."/>
        </authorList>
    </citation>
    <scope>NUCLEOTIDE SEQUENCE [LARGE SCALE GENOMIC DNA]</scope>
    <source>
        <strain evidence="10 11">12B1</strain>
    </source>
</reference>
<comment type="subcellular location">
    <subcellularLocation>
        <location evidence="1">Cell membrane</location>
        <topology evidence="1">Multi-pass membrane protein</topology>
    </subcellularLocation>
</comment>